<proteinExistence type="predicted"/>
<reference evidence="2" key="2">
    <citation type="submission" date="2015-01" db="EMBL/GenBank/DDBJ databases">
        <title>Evolutionary Origins and Diversification of the Mycorrhizal Mutualists.</title>
        <authorList>
            <consortium name="DOE Joint Genome Institute"/>
            <consortium name="Mycorrhizal Genomics Consortium"/>
            <person name="Kohler A."/>
            <person name="Kuo A."/>
            <person name="Nagy L.G."/>
            <person name="Floudas D."/>
            <person name="Copeland A."/>
            <person name="Barry K.W."/>
            <person name="Cichocki N."/>
            <person name="Veneault-Fourrey C."/>
            <person name="LaButti K."/>
            <person name="Lindquist E.A."/>
            <person name="Lipzen A."/>
            <person name="Lundell T."/>
            <person name="Morin E."/>
            <person name="Murat C."/>
            <person name="Riley R."/>
            <person name="Ohm R."/>
            <person name="Sun H."/>
            <person name="Tunlid A."/>
            <person name="Henrissat B."/>
            <person name="Grigoriev I.V."/>
            <person name="Hibbett D.S."/>
            <person name="Martin F."/>
        </authorList>
    </citation>
    <scope>NUCLEOTIDE SEQUENCE [LARGE SCALE GENOMIC DNA]</scope>
    <source>
        <strain evidence="2">Foug A</strain>
    </source>
</reference>
<protein>
    <submittedName>
        <fullName evidence="1">Uncharacterized protein</fullName>
    </submittedName>
</protein>
<evidence type="ECO:0000313" key="1">
    <source>
        <dbReference type="EMBL" id="KIM53030.1"/>
    </source>
</evidence>
<dbReference type="InParanoid" id="A0A0C3CWU0"/>
<sequence length="64" mass="7449">MPKALASVDVHTIWKWEHQMKQWMEAYRTGLGAQDAQFQVQAFSSRQYKSHRRITETVAKAVEG</sequence>
<dbReference type="OrthoDB" id="2449121at2759"/>
<keyword evidence="2" id="KW-1185">Reference proteome</keyword>
<dbReference type="Proteomes" id="UP000053989">
    <property type="component" value="Unassembled WGS sequence"/>
</dbReference>
<evidence type="ECO:0000313" key="2">
    <source>
        <dbReference type="Proteomes" id="UP000053989"/>
    </source>
</evidence>
<dbReference type="AlphaFoldDB" id="A0A0C3CWU0"/>
<dbReference type="HOGENOM" id="CLU_005726_8_1_1"/>
<accession>A0A0C3CWU0</accession>
<dbReference type="EMBL" id="KN822192">
    <property type="protein sequence ID" value="KIM53030.1"/>
    <property type="molecule type" value="Genomic_DNA"/>
</dbReference>
<organism evidence="1 2">
    <name type="scientific">Scleroderma citrinum Foug A</name>
    <dbReference type="NCBI Taxonomy" id="1036808"/>
    <lineage>
        <taxon>Eukaryota</taxon>
        <taxon>Fungi</taxon>
        <taxon>Dikarya</taxon>
        <taxon>Basidiomycota</taxon>
        <taxon>Agaricomycotina</taxon>
        <taxon>Agaricomycetes</taxon>
        <taxon>Agaricomycetidae</taxon>
        <taxon>Boletales</taxon>
        <taxon>Sclerodermatineae</taxon>
        <taxon>Sclerodermataceae</taxon>
        <taxon>Scleroderma</taxon>
    </lineage>
</organism>
<gene>
    <name evidence="1" type="ORF">SCLCIDRAFT_139849</name>
</gene>
<name>A0A0C3CWU0_9AGAM</name>
<reference evidence="1 2" key="1">
    <citation type="submission" date="2014-04" db="EMBL/GenBank/DDBJ databases">
        <authorList>
            <consortium name="DOE Joint Genome Institute"/>
            <person name="Kuo A."/>
            <person name="Kohler A."/>
            <person name="Nagy L.G."/>
            <person name="Floudas D."/>
            <person name="Copeland A."/>
            <person name="Barry K.W."/>
            <person name="Cichocki N."/>
            <person name="Veneault-Fourrey C."/>
            <person name="LaButti K."/>
            <person name="Lindquist E.A."/>
            <person name="Lipzen A."/>
            <person name="Lundell T."/>
            <person name="Morin E."/>
            <person name="Murat C."/>
            <person name="Sun H."/>
            <person name="Tunlid A."/>
            <person name="Henrissat B."/>
            <person name="Grigoriev I.V."/>
            <person name="Hibbett D.S."/>
            <person name="Martin F."/>
            <person name="Nordberg H.P."/>
            <person name="Cantor M.N."/>
            <person name="Hua S.X."/>
        </authorList>
    </citation>
    <scope>NUCLEOTIDE SEQUENCE [LARGE SCALE GENOMIC DNA]</scope>
    <source>
        <strain evidence="1 2">Foug A</strain>
    </source>
</reference>